<accession>A0A0C3RIT1</accession>
<evidence type="ECO:0000256" key="1">
    <source>
        <dbReference type="ARBA" id="ARBA00001933"/>
    </source>
</evidence>
<evidence type="ECO:0000256" key="3">
    <source>
        <dbReference type="ARBA" id="ARBA00022898"/>
    </source>
</evidence>
<keyword evidence="2" id="KW-0174">Coenzyme M biosynthesis</keyword>
<reference evidence="6 8" key="1">
    <citation type="submission" date="2014-07" db="EMBL/GenBank/DDBJ databases">
        <title>Porphyromonadaceae bacterium OUH 308042 = ATCC BAA-2681 = DSM 28342 draft genome.</title>
        <authorList>
            <person name="Sydenham T.V."/>
            <person name="Hasman H."/>
            <person name="Justensen U.S."/>
        </authorList>
    </citation>
    <scope>NUCLEOTIDE SEQUENCE [LARGE SCALE GENOMIC DNA]</scope>
    <source>
        <strain evidence="6 8">OUH 308042</strain>
    </source>
</reference>
<dbReference type="SUPFAM" id="SSF53686">
    <property type="entry name" value="Tryptophan synthase beta subunit-like PLP-dependent enzymes"/>
    <property type="match status" value="1"/>
</dbReference>
<comment type="cofactor">
    <cofactor evidence="1">
        <name>pyridoxal 5'-phosphate</name>
        <dbReference type="ChEBI" id="CHEBI:597326"/>
    </cofactor>
</comment>
<keyword evidence="8" id="KW-1185">Reference proteome</keyword>
<comment type="caution">
    <text evidence="6">The sequence shown here is derived from an EMBL/GenBank/DDBJ whole genome shotgun (WGS) entry which is preliminary data.</text>
</comment>
<dbReference type="Pfam" id="PF00291">
    <property type="entry name" value="PALP"/>
    <property type="match status" value="1"/>
</dbReference>
<evidence type="ECO:0000256" key="2">
    <source>
        <dbReference type="ARBA" id="ARBA00022545"/>
    </source>
</evidence>
<protein>
    <submittedName>
        <fullName evidence="6">Cysteate synthase</fullName>
    </submittedName>
</protein>
<dbReference type="EMBL" id="JPIU01000037">
    <property type="protein sequence ID" value="KIO45944.1"/>
    <property type="molecule type" value="Genomic_DNA"/>
</dbReference>
<evidence type="ECO:0000313" key="5">
    <source>
        <dbReference type="EMBL" id="KIO43781.1"/>
    </source>
</evidence>
<feature type="domain" description="Tryptophan synthase beta chain-like PALP" evidence="4">
    <location>
        <begin position="103"/>
        <end position="386"/>
    </location>
</feature>
<dbReference type="InterPro" id="IPR036052">
    <property type="entry name" value="TrpB-like_PALP_sf"/>
</dbReference>
<evidence type="ECO:0000313" key="7">
    <source>
        <dbReference type="Proteomes" id="UP000031937"/>
    </source>
</evidence>
<dbReference type="GO" id="GO:0019295">
    <property type="term" value="P:coenzyme M biosynthetic process"/>
    <property type="evidence" value="ECO:0007669"/>
    <property type="project" value="UniProtKB-KW"/>
</dbReference>
<dbReference type="EMBL" id="JPIT01000031">
    <property type="protein sequence ID" value="KIO43781.1"/>
    <property type="molecule type" value="Genomic_DNA"/>
</dbReference>
<evidence type="ECO:0000259" key="4">
    <source>
        <dbReference type="Pfam" id="PF00291"/>
    </source>
</evidence>
<evidence type="ECO:0000313" key="6">
    <source>
        <dbReference type="EMBL" id="KIO45944.1"/>
    </source>
</evidence>
<dbReference type="InterPro" id="IPR022401">
    <property type="entry name" value="Cysteate_synthase"/>
</dbReference>
<dbReference type="Proteomes" id="UP000031937">
    <property type="component" value="Unassembled WGS sequence"/>
</dbReference>
<dbReference type="NCBIfam" id="TIGR03844">
    <property type="entry name" value="cysteate_syn"/>
    <property type="match status" value="1"/>
</dbReference>
<proteinExistence type="predicted"/>
<dbReference type="AlphaFoldDB" id="A0A0C3RIT1"/>
<gene>
    <name evidence="6" type="ORF">BA92_05735</name>
    <name evidence="5" type="ORF">IE90_11770</name>
</gene>
<sequence length="425" mass="46818">MTRYQLESSCCGTTFEDKQWELDCPHKDGAALIFANYAKNQLEVRSDLPGIYKYANWLPICRTLDGSGAPVTYRSEGLAEYLGLSNLYITFNGYWPEKGAQMNTGSFKECEAYAVCARTNRNGGKVMVVASAGNTARAFGRVCSDNHIPLLLCVPEDNLDAIWADKPWNSCVKLICTESGSDYFDSIRLSNIVCELEDFYPEGGAKNVARRDGMGTTVLSAVLEIGRIPDYYFQAVGSGTGAIAAWEANKRFIRDGRFGKNLMKLMVSQNIPFTPIYDAWRADSRDMLPLDENVARGQVEEMCAKVLSNRKPPYSLKGGLYDALKATGGDVLLASNEEAFEAKAIFEKLEGIDIEPAAAVATATLIQAVRDRRVENEAVIMLNITGGGIGRYKQEHALVLQKPDIVFPIDADASDVKKRVSELLF</sequence>
<name>A0A0C3RIT1_9PORP</name>
<reference evidence="5 7" key="2">
    <citation type="submission" date="2014-07" db="EMBL/GenBank/DDBJ databases">
        <title>Porphyromonadaceae bacterium OUH 334697 = ATCC BAA-2682 = DSM 28341 draft genome.</title>
        <authorList>
            <person name="Sydenham T.V."/>
            <person name="Hasman H."/>
            <person name="Justesen U.S."/>
        </authorList>
    </citation>
    <scope>NUCLEOTIDE SEQUENCE [LARGE SCALE GENOMIC DNA]</scope>
    <source>
        <strain evidence="5 7">OUH 334697</strain>
    </source>
</reference>
<dbReference type="InterPro" id="IPR001926">
    <property type="entry name" value="TrpB-like_PALP"/>
</dbReference>
<dbReference type="RefSeq" id="WP_041503963.1">
    <property type="nucleotide sequence ID" value="NZ_JPIT01000031.1"/>
</dbReference>
<evidence type="ECO:0000313" key="8">
    <source>
        <dbReference type="Proteomes" id="UP000031980"/>
    </source>
</evidence>
<keyword evidence="3" id="KW-0663">Pyridoxal phosphate</keyword>
<dbReference type="OrthoDB" id="1111116at2"/>
<dbReference type="Proteomes" id="UP000031980">
    <property type="component" value="Unassembled WGS sequence"/>
</dbReference>
<dbReference type="Gene3D" id="3.40.50.1100">
    <property type="match status" value="2"/>
</dbReference>
<organism evidence="6 8">
    <name type="scientific">Sanguibacteroides justesenii</name>
    <dbReference type="NCBI Taxonomy" id="1547597"/>
    <lineage>
        <taxon>Bacteria</taxon>
        <taxon>Pseudomonadati</taxon>
        <taxon>Bacteroidota</taxon>
        <taxon>Bacteroidia</taxon>
        <taxon>Bacteroidales</taxon>
        <taxon>Porphyromonadaceae</taxon>
        <taxon>Sanguibacteroides</taxon>
    </lineage>
</organism>
<dbReference type="GO" id="GO:0016765">
    <property type="term" value="F:transferase activity, transferring alkyl or aryl (other than methyl) groups"/>
    <property type="evidence" value="ECO:0007669"/>
    <property type="project" value="InterPro"/>
</dbReference>